<dbReference type="Proteomes" id="UP000054524">
    <property type="component" value="Unassembled WGS sequence"/>
</dbReference>
<comment type="caution">
    <text evidence="2">The sequence shown here is derived from an EMBL/GenBank/DDBJ whole genome shotgun (WGS) entry which is preliminary data.</text>
</comment>
<protein>
    <submittedName>
        <fullName evidence="2">Uncharacterized protein</fullName>
    </submittedName>
</protein>
<dbReference type="HOGENOM" id="CLU_015494_0_0_1"/>
<feature type="region of interest" description="Disordered" evidence="1">
    <location>
        <begin position="227"/>
        <end position="254"/>
    </location>
</feature>
<dbReference type="AlphaFoldDB" id="A0A086J599"/>
<evidence type="ECO:0000313" key="2">
    <source>
        <dbReference type="EMBL" id="KFG27317.1"/>
    </source>
</evidence>
<evidence type="ECO:0000256" key="1">
    <source>
        <dbReference type="SAM" id="MobiDB-lite"/>
    </source>
</evidence>
<evidence type="ECO:0000313" key="3">
    <source>
        <dbReference type="Proteomes" id="UP000054524"/>
    </source>
</evidence>
<gene>
    <name evidence="2" type="ORF">NESG_00395</name>
</gene>
<dbReference type="RefSeq" id="XP_052905872.1">
    <property type="nucleotide sequence ID" value="XM_053048047.1"/>
</dbReference>
<reference evidence="2 3" key="1">
    <citation type="journal article" date="2014" name="Genome Announc.">
        <title>Genome Sequence of the Microsporidian Species Nematocida sp1 Strain ERTm6 (ATCC PRA-372).</title>
        <authorList>
            <person name="Bakowski M.A."/>
            <person name="Priest M."/>
            <person name="Young S."/>
            <person name="Cuomo C.A."/>
            <person name="Troemel E.R."/>
        </authorList>
    </citation>
    <scope>NUCLEOTIDE SEQUENCE [LARGE SCALE GENOMIC DNA]</scope>
    <source>
        <strain evidence="2 3">ERTm6</strain>
    </source>
</reference>
<proteinExistence type="predicted"/>
<name>A0A086J599_NEMA1</name>
<organism evidence="2 3">
    <name type="scientific">Nematocida ausubeli (strain ATCC PRA-371 / ERTm2)</name>
    <name type="common">Nematode killer fungus</name>
    <dbReference type="NCBI Taxonomy" id="1913371"/>
    <lineage>
        <taxon>Eukaryota</taxon>
        <taxon>Fungi</taxon>
        <taxon>Fungi incertae sedis</taxon>
        <taxon>Microsporidia</taxon>
        <taxon>Nematocida</taxon>
    </lineage>
</organism>
<dbReference type="EMBL" id="AKIJ01000001">
    <property type="protein sequence ID" value="KFG27317.1"/>
    <property type="molecule type" value="Genomic_DNA"/>
</dbReference>
<dbReference type="GeneID" id="77675368"/>
<accession>A0A086J599</accession>
<keyword evidence="3" id="KW-1185">Reference proteome</keyword>
<sequence>MKFITADAENPGLSREALVAKYTQALQEESIEDLQGIIESISEDKNPEMFADIKKVCIENIIRMGIQQGKNELCQDILETHEVQSGVRLEYFKSMQNYIAGIFCINKMIGTGQSYTILERERECLRKNYRMKPVYVQEYSQVKELPNDIYSILWRIYSLIVSTEIDNISCVQIIEGADEKNEWGEQIIASAREKYLSQDAADSKYPKQTLQIYQGSIMGLGRDNASFPNKGGKESGVAGDEPYEKTGEDESPQEMSSNICTFDIVDCIAYTVERFLSMWSDLSAFHNEKYSLAMCCLTLLDYMPVERLSRTILGHIQRCSILDVLGQRSVDGTHQDRDTFYDKAELVLISLRKKYVQKMGSAAAIVSSRTGIVGAKRGNLSAGTNNMQSDPEIQEVEAMLMGYLVGEAEEFEVMEILEDICFLDLQGGPLYFRVLEKGCSAGDAGIVLFCLSVLEWFSVEGIIDLLRQGNPTAQSYFLAKALYSRQVSEEEKNTMFESISTPIREFFTFPMALYLLSLSSGNTHLSFFSHFMRHREIVGKHAVLLPNGETVYTSGALFGRALEMVKKYLKKPNRMYLSCISDTNTIYAKLLNVFRYKKDYKSMLAINPFDAQSVAEYIKQTSTGLAGKTEKLSILQIYEICKKISNAFMLCFYNIDKMENLEDLRIVYTDVLGACLFFEAAKKQRKSRGKISPSVGEEYTLLKRALLVIRKRCEIYPIGHVLNEKRNSITKESSCEKSIPEKSQAPGPAQASVSENLCESKKYCFFLLYDMWRIFTTTLPVSSAVIDVLKYGAQHIEHLTHAEYDYLVKIRVKTLNKPIWENILLGCSKCDRAWVIQEGDEKTIYTRYITYLHELSEDVSLFLFDVLKEHSTIEEEEEEEIVDKMFFEEDGNIIYNFTSWAPGVSLLRRKEYFDYLFEYLKKTDLQLLETVKANLRKQRFIV</sequence>